<reference evidence="1 2" key="1">
    <citation type="submission" date="2022-06" db="EMBL/GenBank/DDBJ databases">
        <title>Haloarcula sp. a new haloarchaeum isolate from saline soil.</title>
        <authorList>
            <person name="Strakova D."/>
            <person name="Galisteo C."/>
            <person name="Sanchez-Porro C."/>
            <person name="Ventosa A."/>
        </authorList>
    </citation>
    <scope>NUCLEOTIDE SEQUENCE [LARGE SCALE GENOMIC DNA]</scope>
    <source>
        <strain evidence="1 2">S1CR25-12</strain>
    </source>
</reference>
<dbReference type="InterPro" id="IPR055927">
    <property type="entry name" value="DUF7504"/>
</dbReference>
<evidence type="ECO:0008006" key="3">
    <source>
        <dbReference type="Google" id="ProtNLM"/>
    </source>
</evidence>
<dbReference type="RefSeq" id="WP_310918502.1">
    <property type="nucleotide sequence ID" value="NZ_JAMQON010000001.1"/>
</dbReference>
<evidence type="ECO:0000313" key="2">
    <source>
        <dbReference type="Proteomes" id="UP001259659"/>
    </source>
</evidence>
<keyword evidence="2" id="KW-1185">Reference proteome</keyword>
<dbReference type="EMBL" id="JAMQON010000001">
    <property type="protein sequence ID" value="MDS0258925.1"/>
    <property type="molecule type" value="Genomic_DNA"/>
</dbReference>
<evidence type="ECO:0000313" key="1">
    <source>
        <dbReference type="EMBL" id="MDS0258925.1"/>
    </source>
</evidence>
<protein>
    <recommendedName>
        <fullName evidence="3">KaiC-like domain-containing protein</fullName>
    </recommendedName>
</protein>
<proteinExistence type="predicted"/>
<comment type="caution">
    <text evidence="1">The sequence shown here is derived from an EMBL/GenBank/DDBJ whole genome shotgun (WGS) entry which is preliminary data.</text>
</comment>
<name>A0ABU2FAQ5_9EURY</name>
<dbReference type="Proteomes" id="UP001259659">
    <property type="component" value="Unassembled WGS sequence"/>
</dbReference>
<accession>A0ABU2FAQ5</accession>
<sequence>MSSSDDTLTTELTLEPGTQVLLSLSSMASPIEQLPARAYRNLIVVSSESPSNVADQFRSVGADLDAVAHIPVSGADTDYDGPMWTCDPLVPDDLTGLSMRLSRAFEALDGDGYLLVENLNVFLLYASESRVVRFLDHLTELAADHGITGIYSLVGDAVDDGTCDRIRLSVDADIDRR</sequence>
<organism evidence="1 2">
    <name type="scientific">Haloarcula saliterrae</name>
    <dbReference type="NCBI Taxonomy" id="2950534"/>
    <lineage>
        <taxon>Archaea</taxon>
        <taxon>Methanobacteriati</taxon>
        <taxon>Methanobacteriota</taxon>
        <taxon>Stenosarchaea group</taxon>
        <taxon>Halobacteria</taxon>
        <taxon>Halobacteriales</taxon>
        <taxon>Haloarculaceae</taxon>
        <taxon>Haloarcula</taxon>
    </lineage>
</organism>
<dbReference type="Pfam" id="PF24336">
    <property type="entry name" value="DUF7504"/>
    <property type="match status" value="1"/>
</dbReference>
<gene>
    <name evidence="1" type="ORF">NDI56_05915</name>
</gene>